<name>A0ACA9NUA9_9GLOM</name>
<reference evidence="1" key="1">
    <citation type="submission" date="2021-06" db="EMBL/GenBank/DDBJ databases">
        <authorList>
            <person name="Kallberg Y."/>
            <person name="Tangrot J."/>
            <person name="Rosling A."/>
        </authorList>
    </citation>
    <scope>NUCLEOTIDE SEQUENCE</scope>
    <source>
        <strain evidence="1">CL356</strain>
    </source>
</reference>
<protein>
    <submittedName>
        <fullName evidence="1">15632_t:CDS:1</fullName>
    </submittedName>
</protein>
<feature type="non-terminal residue" evidence="1">
    <location>
        <position position="1"/>
    </location>
</feature>
<organism evidence="1 2">
    <name type="scientific">Acaulospora colombiana</name>
    <dbReference type="NCBI Taxonomy" id="27376"/>
    <lineage>
        <taxon>Eukaryota</taxon>
        <taxon>Fungi</taxon>
        <taxon>Fungi incertae sedis</taxon>
        <taxon>Mucoromycota</taxon>
        <taxon>Glomeromycotina</taxon>
        <taxon>Glomeromycetes</taxon>
        <taxon>Diversisporales</taxon>
        <taxon>Acaulosporaceae</taxon>
        <taxon>Acaulospora</taxon>
    </lineage>
</organism>
<dbReference type="Proteomes" id="UP000789525">
    <property type="component" value="Unassembled WGS sequence"/>
</dbReference>
<gene>
    <name evidence="1" type="ORF">ACOLOM_LOCUS8827</name>
</gene>
<keyword evidence="2" id="KW-1185">Reference proteome</keyword>
<evidence type="ECO:0000313" key="1">
    <source>
        <dbReference type="EMBL" id="CAG8667658.1"/>
    </source>
</evidence>
<dbReference type="EMBL" id="CAJVPT010023888">
    <property type="protein sequence ID" value="CAG8667658.1"/>
    <property type="molecule type" value="Genomic_DNA"/>
</dbReference>
<sequence>NQDSPDEELKVGDLHSPRAPSPNPPASVTTTNTTEENVPHTARTIQEEDEDDSDPEDSERPWNCYLHIRNVPSNRSRTWSRRGSRDELVRVGSTGEDAERRQQEEESIDIKQRIACLAPAPHHPKVVAQFKVPYPLPEVVVDPKNAPGGAYLRMREANESRVDLGENGKDGNGAMVVTAEELKDIICCTGLWLVVREGYGGLTKKRKGDGWRLRG</sequence>
<comment type="caution">
    <text evidence="1">The sequence shown here is derived from an EMBL/GenBank/DDBJ whole genome shotgun (WGS) entry which is preliminary data.</text>
</comment>
<accession>A0ACA9NUA9</accession>
<proteinExistence type="predicted"/>
<evidence type="ECO:0000313" key="2">
    <source>
        <dbReference type="Proteomes" id="UP000789525"/>
    </source>
</evidence>